<comment type="caution">
    <text evidence="1">The sequence shown here is derived from an EMBL/GenBank/DDBJ whole genome shotgun (WGS) entry which is preliminary data.</text>
</comment>
<gene>
    <name evidence="1" type="ORF">KQX54_006943</name>
</gene>
<dbReference type="AlphaFoldDB" id="A0AAV7I7T2"/>
<accession>A0AAV7I7T2</accession>
<proteinExistence type="predicted"/>
<reference evidence="1 2" key="1">
    <citation type="journal article" date="2021" name="J. Hered.">
        <title>A chromosome-level genome assembly of the parasitoid wasp, Cotesia glomerata (Hymenoptera: Braconidae).</title>
        <authorList>
            <person name="Pinto B.J."/>
            <person name="Weis J.J."/>
            <person name="Gamble T."/>
            <person name="Ode P.J."/>
            <person name="Paul R."/>
            <person name="Zaspel J.M."/>
        </authorList>
    </citation>
    <scope>NUCLEOTIDE SEQUENCE [LARGE SCALE GENOMIC DNA]</scope>
    <source>
        <strain evidence="1">CgM1</strain>
    </source>
</reference>
<organism evidence="1 2">
    <name type="scientific">Cotesia glomerata</name>
    <name type="common">Lepidopteran parasitic wasp</name>
    <name type="synonym">Apanteles glomeratus</name>
    <dbReference type="NCBI Taxonomy" id="32391"/>
    <lineage>
        <taxon>Eukaryota</taxon>
        <taxon>Metazoa</taxon>
        <taxon>Ecdysozoa</taxon>
        <taxon>Arthropoda</taxon>
        <taxon>Hexapoda</taxon>
        <taxon>Insecta</taxon>
        <taxon>Pterygota</taxon>
        <taxon>Neoptera</taxon>
        <taxon>Endopterygota</taxon>
        <taxon>Hymenoptera</taxon>
        <taxon>Apocrita</taxon>
        <taxon>Ichneumonoidea</taxon>
        <taxon>Braconidae</taxon>
        <taxon>Microgastrinae</taxon>
        <taxon>Cotesia</taxon>
    </lineage>
</organism>
<protein>
    <submittedName>
        <fullName evidence="1">Uncharacterized protein</fullName>
    </submittedName>
</protein>
<keyword evidence="2" id="KW-1185">Reference proteome</keyword>
<evidence type="ECO:0000313" key="1">
    <source>
        <dbReference type="EMBL" id="KAH0546166.1"/>
    </source>
</evidence>
<dbReference type="Proteomes" id="UP000826195">
    <property type="component" value="Unassembled WGS sequence"/>
</dbReference>
<name>A0AAV7I7T2_COTGL</name>
<sequence>MLDKKIHIEEIIYRSRCTTARYLHESMEDEDEEVWSYPANGEYIKRVSEIEIVFLLYASSSALPYATTPACPILITPDNAHRQHRHVP</sequence>
<dbReference type="EMBL" id="JAHXZJ010002237">
    <property type="protein sequence ID" value="KAH0546166.1"/>
    <property type="molecule type" value="Genomic_DNA"/>
</dbReference>
<evidence type="ECO:0000313" key="2">
    <source>
        <dbReference type="Proteomes" id="UP000826195"/>
    </source>
</evidence>